<evidence type="ECO:0000256" key="2">
    <source>
        <dbReference type="ARBA" id="ARBA00005979"/>
    </source>
</evidence>
<evidence type="ECO:0000256" key="3">
    <source>
        <dbReference type="ARBA" id="ARBA00023002"/>
    </source>
</evidence>
<dbReference type="GO" id="GO:0010181">
    <property type="term" value="F:FMN binding"/>
    <property type="evidence" value="ECO:0007669"/>
    <property type="project" value="InterPro"/>
</dbReference>
<dbReference type="GO" id="GO:0016628">
    <property type="term" value="F:oxidoreductase activity, acting on the CH-CH group of donors, NAD or NADP as acceptor"/>
    <property type="evidence" value="ECO:0007669"/>
    <property type="project" value="UniProtKB-ARBA"/>
</dbReference>
<comment type="caution">
    <text evidence="5">The sequence shown here is derived from an EMBL/GenBank/DDBJ whole genome shotgun (WGS) entry which is preliminary data.</text>
</comment>
<dbReference type="PANTHER" id="PTHR22893:SF91">
    <property type="entry name" value="NADPH DEHYDROGENASE 2-RELATED"/>
    <property type="match status" value="1"/>
</dbReference>
<feature type="domain" description="NADH:flavin oxidoreductase/NADH oxidase N-terminal" evidence="4">
    <location>
        <begin position="4"/>
        <end position="332"/>
    </location>
</feature>
<dbReference type="SUPFAM" id="SSF51395">
    <property type="entry name" value="FMN-linked oxidoreductases"/>
    <property type="match status" value="1"/>
</dbReference>
<dbReference type="OrthoDB" id="9772736at2"/>
<sequence>MNNLLHPFSKGNFNLKNHIVMAPMTRSRAIDNLPNDLMATYYAQRSGAGLIVTEGTSPSVNGLGYCRIPGIFSEEQIEGWKKTTDAVHKNDSKIFVQLMHTGRVAHEANLPEGGKVVGVSDIKAAGEMYTDALGMQEHTQPVALSTEEVYQVMNEYVSGAKNAVEAGFDGVELHAANGYLLEQFLNPNVNNRTDEFGGSVENRAKFLIKTAQKIADEIGKEKVGIRFSPFSTFNDMPTYSEEEVIKTYSYLAAELNTIGITYLHLSYSPQIPESLMNALRANFEGTIILCNGLTAETAETALEEGFADLVAFGRYYIANPDFDQRLEKGTSLNDLDFNTFYTPGAEGFTDYPFLNSEK</sequence>
<gene>
    <name evidence="5" type="ORF">AR438_05410</name>
</gene>
<dbReference type="PANTHER" id="PTHR22893">
    <property type="entry name" value="NADH OXIDOREDUCTASE-RELATED"/>
    <property type="match status" value="1"/>
</dbReference>
<dbReference type="Proteomes" id="UP000051682">
    <property type="component" value="Unassembled WGS sequence"/>
</dbReference>
<dbReference type="Pfam" id="PF00724">
    <property type="entry name" value="Oxidored_FMN"/>
    <property type="match status" value="1"/>
</dbReference>
<dbReference type="InterPro" id="IPR001155">
    <property type="entry name" value="OxRdtase_FMN_N"/>
</dbReference>
<dbReference type="STRING" id="452084.AR438_05410"/>
<dbReference type="Gene3D" id="3.20.20.70">
    <property type="entry name" value="Aldolase class I"/>
    <property type="match status" value="1"/>
</dbReference>
<dbReference type="CDD" id="cd02933">
    <property type="entry name" value="OYE_like_FMN"/>
    <property type="match status" value="1"/>
</dbReference>
<evidence type="ECO:0000313" key="5">
    <source>
        <dbReference type="EMBL" id="KQK26681.1"/>
    </source>
</evidence>
<reference evidence="5 6" key="1">
    <citation type="submission" date="2015-10" db="EMBL/GenBank/DDBJ databases">
        <title>Chryseobacterium aquaticum genome.</title>
        <authorList>
            <person name="Newman J.D."/>
            <person name="Ferguson M.B."/>
            <person name="Miller J.R."/>
        </authorList>
    </citation>
    <scope>NUCLEOTIDE SEQUENCE [LARGE SCALE GENOMIC DNA]</scope>
    <source>
        <strain evidence="5 6">KCTC 12483</strain>
    </source>
</reference>
<evidence type="ECO:0000259" key="4">
    <source>
        <dbReference type="Pfam" id="PF00724"/>
    </source>
</evidence>
<dbReference type="FunFam" id="3.20.20.70:FF:000059">
    <property type="entry name" value="N-ethylmaleimide reductase, FMN-linked"/>
    <property type="match status" value="1"/>
</dbReference>
<keyword evidence="6" id="KW-1185">Reference proteome</keyword>
<evidence type="ECO:0000313" key="6">
    <source>
        <dbReference type="Proteomes" id="UP000051682"/>
    </source>
</evidence>
<evidence type="ECO:0000256" key="1">
    <source>
        <dbReference type="ARBA" id="ARBA00001917"/>
    </source>
</evidence>
<comment type="cofactor">
    <cofactor evidence="1">
        <name>FMN</name>
        <dbReference type="ChEBI" id="CHEBI:58210"/>
    </cofactor>
</comment>
<comment type="similarity">
    <text evidence="2">Belongs to the NADH:flavin oxidoreductase/NADH oxidase family.</text>
</comment>
<proteinExistence type="inferred from homology"/>
<dbReference type="EMBL" id="LLYZ01000003">
    <property type="protein sequence ID" value="KQK26681.1"/>
    <property type="molecule type" value="Genomic_DNA"/>
</dbReference>
<dbReference type="InterPro" id="IPR013785">
    <property type="entry name" value="Aldolase_TIM"/>
</dbReference>
<name>A0A0Q3LTN1_9FLAO</name>
<protein>
    <submittedName>
        <fullName evidence="5">NADH:flavin oxidoreductase</fullName>
    </submittedName>
</protein>
<dbReference type="GO" id="GO:0005829">
    <property type="term" value="C:cytosol"/>
    <property type="evidence" value="ECO:0007669"/>
    <property type="project" value="UniProtKB-ARBA"/>
</dbReference>
<dbReference type="AlphaFoldDB" id="A0A0Q3LTN1"/>
<dbReference type="RefSeq" id="WP_056012847.1">
    <property type="nucleotide sequence ID" value="NZ_LLYZ01000003.1"/>
</dbReference>
<accession>A0A0Q3LTN1</accession>
<dbReference type="InterPro" id="IPR045247">
    <property type="entry name" value="Oye-like"/>
</dbReference>
<organism evidence="5 6">
    <name type="scientific">Chryseobacterium aquaticum</name>
    <dbReference type="NCBI Taxonomy" id="452084"/>
    <lineage>
        <taxon>Bacteria</taxon>
        <taxon>Pseudomonadati</taxon>
        <taxon>Bacteroidota</taxon>
        <taxon>Flavobacteriia</taxon>
        <taxon>Flavobacteriales</taxon>
        <taxon>Weeksellaceae</taxon>
        <taxon>Chryseobacterium group</taxon>
        <taxon>Chryseobacterium</taxon>
    </lineage>
</organism>
<keyword evidence="3" id="KW-0560">Oxidoreductase</keyword>